<evidence type="ECO:0000256" key="1">
    <source>
        <dbReference type="SAM" id="MobiDB-lite"/>
    </source>
</evidence>
<dbReference type="SUPFAM" id="SSF52833">
    <property type="entry name" value="Thioredoxin-like"/>
    <property type="match status" value="1"/>
</dbReference>
<accession>A0A7J7MYE2</accession>
<dbReference type="PANTHER" id="PTHR45669">
    <property type="entry name" value="GLUTAREDOXIN DOMAIN-CONTAINING CYSTEINE-RICH PROTEIN CG12206-RELATED"/>
    <property type="match status" value="1"/>
</dbReference>
<keyword evidence="4" id="KW-1185">Reference proteome</keyword>
<feature type="region of interest" description="Disordered" evidence="1">
    <location>
        <begin position="153"/>
        <end position="174"/>
    </location>
</feature>
<dbReference type="Gene3D" id="3.40.30.10">
    <property type="entry name" value="Glutaredoxin"/>
    <property type="match status" value="1"/>
</dbReference>
<dbReference type="InterPro" id="IPR036249">
    <property type="entry name" value="Thioredoxin-like_sf"/>
</dbReference>
<dbReference type="Proteomes" id="UP000541444">
    <property type="component" value="Unassembled WGS sequence"/>
</dbReference>
<dbReference type="PROSITE" id="PS51354">
    <property type="entry name" value="GLUTAREDOXIN_2"/>
    <property type="match status" value="1"/>
</dbReference>
<feature type="domain" description="Glutaredoxin" evidence="2">
    <location>
        <begin position="265"/>
        <end position="330"/>
    </location>
</feature>
<evidence type="ECO:0000313" key="3">
    <source>
        <dbReference type="EMBL" id="KAF6159979.1"/>
    </source>
</evidence>
<evidence type="ECO:0000313" key="4">
    <source>
        <dbReference type="Proteomes" id="UP000541444"/>
    </source>
</evidence>
<dbReference type="OrthoDB" id="423313at2759"/>
<dbReference type="CDD" id="cd03031">
    <property type="entry name" value="GRX_GRX_like"/>
    <property type="match status" value="1"/>
</dbReference>
<dbReference type="Pfam" id="PF00462">
    <property type="entry name" value="Glutaredoxin"/>
    <property type="match status" value="1"/>
</dbReference>
<dbReference type="InterPro" id="IPR002109">
    <property type="entry name" value="Glutaredoxin"/>
</dbReference>
<feature type="region of interest" description="Disordered" evidence="1">
    <location>
        <begin position="1"/>
        <end position="33"/>
    </location>
</feature>
<gene>
    <name evidence="3" type="ORF">GIB67_033063</name>
</gene>
<protein>
    <recommendedName>
        <fullName evidence="2">Glutaredoxin domain-containing protein</fullName>
    </recommendedName>
</protein>
<feature type="compositionally biased region" description="Basic residues" evidence="1">
    <location>
        <begin position="9"/>
        <end position="24"/>
    </location>
</feature>
<name>A0A7J7MYE2_9MAGN</name>
<reference evidence="3 4" key="1">
    <citation type="journal article" date="2020" name="IScience">
        <title>Genome Sequencing of the Endangered Kingdonia uniflora (Circaeasteraceae, Ranunculales) Reveals Potential Mechanisms of Evolutionary Specialization.</title>
        <authorList>
            <person name="Sun Y."/>
            <person name="Deng T."/>
            <person name="Zhang A."/>
            <person name="Moore M.J."/>
            <person name="Landis J.B."/>
            <person name="Lin N."/>
            <person name="Zhang H."/>
            <person name="Zhang X."/>
            <person name="Huang J."/>
            <person name="Zhang X."/>
            <person name="Sun H."/>
            <person name="Wang H."/>
        </authorList>
    </citation>
    <scope>NUCLEOTIDE SEQUENCE [LARGE SCALE GENOMIC DNA]</scope>
    <source>
        <strain evidence="3">TB1705</strain>
        <tissue evidence="3">Leaf</tissue>
    </source>
</reference>
<feature type="region of interest" description="Disordered" evidence="1">
    <location>
        <begin position="104"/>
        <end position="128"/>
    </location>
</feature>
<dbReference type="AlphaFoldDB" id="A0A7J7MYE2"/>
<dbReference type="Pfam" id="PF23733">
    <property type="entry name" value="GRXCR1-2_C"/>
    <property type="match status" value="1"/>
</dbReference>
<evidence type="ECO:0000259" key="2">
    <source>
        <dbReference type="Pfam" id="PF00462"/>
    </source>
</evidence>
<sequence length="417" mass="46856">MGCANSKQTRCRHCKRPYSPHGSRRSYSGPRRYLRGFNRRRGGCYDVDAVESTMLGVGGSSSKVASFKQVRNHLYINTGDYDDDEKKNSNNSNRFSMEWSNMIQEKNSKTSPRTPTLTPPGEPETINTWDLMDGLEEDGSEPSQPHSISRFSFQVNSDSNPLDQSTPDPRRINTTLPKPIWLQTANTEDSTMMKAFISDFDPEVISTFRKALEELSPQAALNLRSPDSEKIASPIHNRLLSKDSMDFITASKCSPYRREDKVTLYFTTLRGVRKTYEDCCQVRVILKGLGIRVDERDVSIHYGFREELEELLGPGFSGQLPRVFVSGNSIGGAEEIRQMHEDGELEKVLEGCELLEGGVCGLCADVRFVPCENCSGSCKIYYQGDQDGEHGRDVEGFQRCPDCNENGLEMCPECTNL</sequence>
<dbReference type="FunFam" id="3.40.30.10:FF:000273">
    <property type="entry name" value="Glutaredoxin family protein"/>
    <property type="match status" value="1"/>
</dbReference>
<dbReference type="EMBL" id="JACGCM010001183">
    <property type="protein sequence ID" value="KAF6159979.1"/>
    <property type="molecule type" value="Genomic_DNA"/>
</dbReference>
<dbReference type="PANTHER" id="PTHR45669:SF30">
    <property type="entry name" value="OS04G0641300 PROTEIN"/>
    <property type="match status" value="1"/>
</dbReference>
<comment type="caution">
    <text evidence="3">The sequence shown here is derived from an EMBL/GenBank/DDBJ whole genome shotgun (WGS) entry which is preliminary data.</text>
</comment>
<proteinExistence type="predicted"/>
<organism evidence="3 4">
    <name type="scientific">Kingdonia uniflora</name>
    <dbReference type="NCBI Taxonomy" id="39325"/>
    <lineage>
        <taxon>Eukaryota</taxon>
        <taxon>Viridiplantae</taxon>
        <taxon>Streptophyta</taxon>
        <taxon>Embryophyta</taxon>
        <taxon>Tracheophyta</taxon>
        <taxon>Spermatophyta</taxon>
        <taxon>Magnoliopsida</taxon>
        <taxon>Ranunculales</taxon>
        <taxon>Circaeasteraceae</taxon>
        <taxon>Kingdonia</taxon>
    </lineage>
</organism>